<dbReference type="KEGG" id="vhy:G7082_12625"/>
<accession>A0A6G8AW39</accession>
<evidence type="ECO:0000259" key="3">
    <source>
        <dbReference type="PROSITE" id="PS51186"/>
    </source>
</evidence>
<keyword evidence="2" id="KW-0012">Acyltransferase</keyword>
<evidence type="ECO:0000313" key="4">
    <source>
        <dbReference type="EMBL" id="QIL49274.1"/>
    </source>
</evidence>
<dbReference type="CDD" id="cd04301">
    <property type="entry name" value="NAT_SF"/>
    <property type="match status" value="1"/>
</dbReference>
<dbReference type="SUPFAM" id="SSF55729">
    <property type="entry name" value="Acyl-CoA N-acyltransferases (Nat)"/>
    <property type="match status" value="1"/>
</dbReference>
<dbReference type="EMBL" id="CP049887">
    <property type="protein sequence ID" value="QIL49274.1"/>
    <property type="molecule type" value="Genomic_DNA"/>
</dbReference>
<proteinExistence type="predicted"/>
<dbReference type="PROSITE" id="PS51186">
    <property type="entry name" value="GNAT"/>
    <property type="match status" value="1"/>
</dbReference>
<organism evidence="4 5">
    <name type="scientific">Vagococcus hydrophili</name>
    <dbReference type="NCBI Taxonomy" id="2714947"/>
    <lineage>
        <taxon>Bacteria</taxon>
        <taxon>Bacillati</taxon>
        <taxon>Bacillota</taxon>
        <taxon>Bacilli</taxon>
        <taxon>Lactobacillales</taxon>
        <taxon>Enterococcaceae</taxon>
        <taxon>Vagococcus</taxon>
    </lineage>
</organism>
<dbReference type="PANTHER" id="PTHR43800:SF1">
    <property type="entry name" value="PEPTIDYL-LYSINE N-ACETYLTRANSFERASE YJAB"/>
    <property type="match status" value="1"/>
</dbReference>
<dbReference type="PANTHER" id="PTHR43800">
    <property type="entry name" value="PEPTIDYL-LYSINE N-ACETYLTRANSFERASE YJAB"/>
    <property type="match status" value="1"/>
</dbReference>
<dbReference type="InterPro" id="IPR000182">
    <property type="entry name" value="GNAT_dom"/>
</dbReference>
<evidence type="ECO:0000313" key="5">
    <source>
        <dbReference type="Proteomes" id="UP000501747"/>
    </source>
</evidence>
<protein>
    <submittedName>
        <fullName evidence="4">GNAT family N-acetyltransferase</fullName>
    </submittedName>
</protein>
<gene>
    <name evidence="4" type="ORF">G7082_12625</name>
</gene>
<reference evidence="4 5" key="1">
    <citation type="submission" date="2020-03" db="EMBL/GenBank/DDBJ databases">
        <title>Vagococcus sp. nov., isolated from beetles.</title>
        <authorList>
            <person name="Hyun D.-W."/>
            <person name="Bae J.-W."/>
        </authorList>
    </citation>
    <scope>NUCLEOTIDE SEQUENCE [LARGE SCALE GENOMIC DNA]</scope>
    <source>
        <strain evidence="4 5">HDW17B</strain>
    </source>
</reference>
<dbReference type="GO" id="GO:0016747">
    <property type="term" value="F:acyltransferase activity, transferring groups other than amino-acyl groups"/>
    <property type="evidence" value="ECO:0007669"/>
    <property type="project" value="InterPro"/>
</dbReference>
<dbReference type="AlphaFoldDB" id="A0A6G8AW39"/>
<feature type="domain" description="N-acetyltransferase" evidence="3">
    <location>
        <begin position="3"/>
        <end position="141"/>
    </location>
</feature>
<evidence type="ECO:0000256" key="2">
    <source>
        <dbReference type="ARBA" id="ARBA00023315"/>
    </source>
</evidence>
<name>A0A6G8AW39_9ENTE</name>
<keyword evidence="1 4" id="KW-0808">Transferase</keyword>
<dbReference type="Proteomes" id="UP000501747">
    <property type="component" value="Chromosome"/>
</dbReference>
<sequence length="142" mass="16503">MINQLVDVTDSRWQQVFDIWLSANTEAHSFIDASYWEEALPFVKKMMPEALVYVFEEEDTVLGFIGMGDDYIEGIFVKNESQGTGVGKKLLNFVKERHTHLTLSVYEENKKAYEFYIKQGFTFLSESIDETGHLEKTLTWNN</sequence>
<dbReference type="Gene3D" id="3.40.630.30">
    <property type="match status" value="1"/>
</dbReference>
<evidence type="ECO:0000256" key="1">
    <source>
        <dbReference type="ARBA" id="ARBA00022679"/>
    </source>
</evidence>
<dbReference type="InterPro" id="IPR016181">
    <property type="entry name" value="Acyl_CoA_acyltransferase"/>
</dbReference>
<keyword evidence="5" id="KW-1185">Reference proteome</keyword>
<dbReference type="Pfam" id="PF13673">
    <property type="entry name" value="Acetyltransf_10"/>
    <property type="match status" value="1"/>
</dbReference>
<dbReference type="RefSeq" id="WP_166035423.1">
    <property type="nucleotide sequence ID" value="NZ_CP049887.1"/>
</dbReference>